<feature type="region of interest" description="Disordered" evidence="3">
    <location>
        <begin position="598"/>
        <end position="633"/>
    </location>
</feature>
<dbReference type="InterPro" id="IPR011009">
    <property type="entry name" value="Kinase-like_dom_sf"/>
</dbReference>
<keyword evidence="4" id="KW-0812">Transmembrane</keyword>
<keyword evidence="2" id="KW-0067">ATP-binding</keyword>
<keyword evidence="4" id="KW-0472">Membrane</keyword>
<dbReference type="Proteomes" id="UP000265515">
    <property type="component" value="Unassembled WGS sequence"/>
</dbReference>
<organism evidence="6 7">
    <name type="scientific">Chara braunii</name>
    <name type="common">Braun's stonewort</name>
    <dbReference type="NCBI Taxonomy" id="69332"/>
    <lineage>
        <taxon>Eukaryota</taxon>
        <taxon>Viridiplantae</taxon>
        <taxon>Streptophyta</taxon>
        <taxon>Charophyceae</taxon>
        <taxon>Charales</taxon>
        <taxon>Characeae</taxon>
        <taxon>Chara</taxon>
    </lineage>
</organism>
<dbReference type="Gene3D" id="1.10.510.10">
    <property type="entry name" value="Transferase(Phosphotransferase) domain 1"/>
    <property type="match status" value="1"/>
</dbReference>
<dbReference type="PANTHER" id="PTHR47989">
    <property type="entry name" value="OS01G0750732 PROTEIN"/>
    <property type="match status" value="1"/>
</dbReference>
<dbReference type="SUPFAM" id="SSF56112">
    <property type="entry name" value="Protein kinase-like (PK-like)"/>
    <property type="match status" value="1"/>
</dbReference>
<evidence type="ECO:0000313" key="7">
    <source>
        <dbReference type="Proteomes" id="UP000265515"/>
    </source>
</evidence>
<protein>
    <recommendedName>
        <fullName evidence="5">Protein kinase domain-containing protein</fullName>
    </recommendedName>
</protein>
<sequence length="919" mass="100733">MAGDDSSDGNGVQELYDEVEDGDVVVPQMHSEAGSPNICCTHVDNGRHASTGSTVFLFPKCMTVIQLAKQKAVLACFCLLTMMALDCFNTCTISAVAMVVDREVIRSRVEPTSSHGPQLVERQVSHDSADDVGVGSRPEQRTVREQSLGLGVTFSILNNALVKRSQLVVHIEPEAPFRDDPNTGRICSSYIFSIQVWEDEDGAVSLYYGVSESCDHGSDGTDKVVRMSERKADIRSVGEHLSIADELITYWFPVSGPDGPRVSYPVSYNYTNISRTPMYMFTPFEISELGSYDPEGKVKSRVTVVSTTMGNRSTVLTDSGQLMSLASNPARTKLYITDETPVSAVTPPKIRLLSANTTDDDTLIDNSTIFKMDDHFTDDAGVRSISSVHFLRQSSFADGSCVYFTDRKFPRVWSIIAPDVPKVNPTHPSRLVPVAGSGRETTFDGSVPDVSFRQLRDVVTTAEGCHLFVTEDGPPGNVRWIKLSTPCARADTVETIFRSDASGFWGLALHDDGVDLYLYVGTSDGDIIELQLNRSLLLSCANVPPPSSSPPPVYNRRHNDHMIAIAAAAVSATILFLLLLMAIVVVYIWRGKKQVQSERPLRSTESQETRSSSHVDVDMSEGLPEASNCGSGEEIHPSQLTLFSLQDLEQCTDNFSSSHKVGETGAFGRVYRGVVDGMEVAMKVMIGKLTDMKRRQFLAEINTLSRVHHANLIQLIGYCHSSDRAILVYPYFPGGSLHARLHERVVDASTQLLYAPLTLLERIRVASQIAKGLSYLHEDFGLAAIGEIVFGTTHEVFVQTSHVAGTYGYMSPEYFLEGFLTDRNDVYAFGVIRLELLTGRRVVMPSPSGTGAETLVSWVKRFLGDPSVDLPHAILDVALCKGYPMEVNSLGDVVVKITYLAMECVEDDDNLSCDGVCGR</sequence>
<feature type="transmembrane region" description="Helical" evidence="4">
    <location>
        <begin position="562"/>
        <end position="589"/>
    </location>
</feature>
<dbReference type="Pfam" id="PF07714">
    <property type="entry name" value="PK_Tyr_Ser-Thr"/>
    <property type="match status" value="1"/>
</dbReference>
<keyword evidence="7" id="KW-1185">Reference proteome</keyword>
<dbReference type="InterPro" id="IPR001245">
    <property type="entry name" value="Ser-Thr/Tyr_kinase_cat_dom"/>
</dbReference>
<gene>
    <name evidence="6" type="ORF">CBR_g521</name>
</gene>
<evidence type="ECO:0000256" key="4">
    <source>
        <dbReference type="SAM" id="Phobius"/>
    </source>
</evidence>
<reference evidence="6 7" key="1">
    <citation type="journal article" date="2018" name="Cell">
        <title>The Chara Genome: Secondary Complexity and Implications for Plant Terrestrialization.</title>
        <authorList>
            <person name="Nishiyama T."/>
            <person name="Sakayama H."/>
            <person name="Vries J.D."/>
            <person name="Buschmann H."/>
            <person name="Saint-Marcoux D."/>
            <person name="Ullrich K.K."/>
            <person name="Haas F.B."/>
            <person name="Vanderstraeten L."/>
            <person name="Becker D."/>
            <person name="Lang D."/>
            <person name="Vosolsobe S."/>
            <person name="Rombauts S."/>
            <person name="Wilhelmsson P.K.I."/>
            <person name="Janitza P."/>
            <person name="Kern R."/>
            <person name="Heyl A."/>
            <person name="Rumpler F."/>
            <person name="Villalobos L.I.A.C."/>
            <person name="Clay J.M."/>
            <person name="Skokan R."/>
            <person name="Toyoda A."/>
            <person name="Suzuki Y."/>
            <person name="Kagoshima H."/>
            <person name="Schijlen E."/>
            <person name="Tajeshwar N."/>
            <person name="Catarino B."/>
            <person name="Hetherington A.J."/>
            <person name="Saltykova A."/>
            <person name="Bonnot C."/>
            <person name="Breuninger H."/>
            <person name="Symeonidi A."/>
            <person name="Radhakrishnan G.V."/>
            <person name="Van Nieuwerburgh F."/>
            <person name="Deforce D."/>
            <person name="Chang C."/>
            <person name="Karol K.G."/>
            <person name="Hedrich R."/>
            <person name="Ulvskov P."/>
            <person name="Glockner G."/>
            <person name="Delwiche C.F."/>
            <person name="Petrasek J."/>
            <person name="Van de Peer Y."/>
            <person name="Friml J."/>
            <person name="Beilby M."/>
            <person name="Dolan L."/>
            <person name="Kohara Y."/>
            <person name="Sugano S."/>
            <person name="Fujiyama A."/>
            <person name="Delaux P.-M."/>
            <person name="Quint M."/>
            <person name="TheiBen G."/>
            <person name="Hagemann M."/>
            <person name="Harholt J."/>
            <person name="Dunand C."/>
            <person name="Zachgo S."/>
            <person name="Langdale J."/>
            <person name="Maumus F."/>
            <person name="Straeten D.V.D."/>
            <person name="Gould S.B."/>
            <person name="Rensing S.A."/>
        </authorList>
    </citation>
    <scope>NUCLEOTIDE SEQUENCE [LARGE SCALE GENOMIC DNA]</scope>
    <source>
        <strain evidence="6 7">S276</strain>
    </source>
</reference>
<evidence type="ECO:0000256" key="2">
    <source>
        <dbReference type="ARBA" id="ARBA00022840"/>
    </source>
</evidence>
<evidence type="ECO:0000313" key="6">
    <source>
        <dbReference type="EMBL" id="GBG67384.1"/>
    </source>
</evidence>
<feature type="region of interest" description="Disordered" evidence="3">
    <location>
        <begin position="109"/>
        <end position="141"/>
    </location>
</feature>
<feature type="compositionally biased region" description="Basic and acidic residues" evidence="3">
    <location>
        <begin position="598"/>
        <end position="617"/>
    </location>
</feature>
<dbReference type="EMBL" id="BFEA01000087">
    <property type="protein sequence ID" value="GBG67384.1"/>
    <property type="molecule type" value="Genomic_DNA"/>
</dbReference>
<dbReference type="Gramene" id="GBG67384">
    <property type="protein sequence ID" value="GBG67384"/>
    <property type="gene ID" value="CBR_g521"/>
</dbReference>
<dbReference type="STRING" id="69332.A0A388KBE6"/>
<dbReference type="InterPro" id="IPR011044">
    <property type="entry name" value="Quino_amine_DH_bsu"/>
</dbReference>
<dbReference type="PROSITE" id="PS50011">
    <property type="entry name" value="PROTEIN_KINASE_DOM"/>
    <property type="match status" value="1"/>
</dbReference>
<dbReference type="GO" id="GO:0004672">
    <property type="term" value="F:protein kinase activity"/>
    <property type="evidence" value="ECO:0007669"/>
    <property type="project" value="InterPro"/>
</dbReference>
<name>A0A388KBE6_CHABU</name>
<dbReference type="AlphaFoldDB" id="A0A388KBE6"/>
<dbReference type="GO" id="GO:0005524">
    <property type="term" value="F:ATP binding"/>
    <property type="evidence" value="ECO:0007669"/>
    <property type="project" value="UniProtKB-KW"/>
</dbReference>
<evidence type="ECO:0000259" key="5">
    <source>
        <dbReference type="PROSITE" id="PS50011"/>
    </source>
</evidence>
<feature type="domain" description="Protein kinase" evidence="5">
    <location>
        <begin position="656"/>
        <end position="919"/>
    </location>
</feature>
<accession>A0A388KBE6</accession>
<dbReference type="SUPFAM" id="SSF50969">
    <property type="entry name" value="YVTN repeat-like/Quinoprotein amine dehydrogenase"/>
    <property type="match status" value="1"/>
</dbReference>
<keyword evidence="4" id="KW-1133">Transmembrane helix</keyword>
<comment type="caution">
    <text evidence="6">The sequence shown here is derived from an EMBL/GenBank/DDBJ whole genome shotgun (WGS) entry which is preliminary data.</text>
</comment>
<dbReference type="PANTHER" id="PTHR47989:SF22">
    <property type="entry name" value="SERINE_THREONINE-PROTEIN KINASE-LIKE PROTEIN CCR1"/>
    <property type="match status" value="1"/>
</dbReference>
<dbReference type="InterPro" id="IPR000719">
    <property type="entry name" value="Prot_kinase_dom"/>
</dbReference>
<proteinExistence type="predicted"/>
<evidence type="ECO:0000256" key="1">
    <source>
        <dbReference type="ARBA" id="ARBA00022741"/>
    </source>
</evidence>
<dbReference type="Gene3D" id="3.30.200.20">
    <property type="entry name" value="Phosphorylase Kinase, domain 1"/>
    <property type="match status" value="1"/>
</dbReference>
<keyword evidence="1" id="KW-0547">Nucleotide-binding</keyword>
<evidence type="ECO:0000256" key="3">
    <source>
        <dbReference type="SAM" id="MobiDB-lite"/>
    </source>
</evidence>